<evidence type="ECO:0000256" key="2">
    <source>
        <dbReference type="ARBA" id="ARBA00022840"/>
    </source>
</evidence>
<dbReference type="InterPro" id="IPR016130">
    <property type="entry name" value="Tyr_Pase_AS"/>
</dbReference>
<keyword evidence="1" id="KW-0547">Nucleotide-binding</keyword>
<dbReference type="EMBL" id="UOFE01000022">
    <property type="protein sequence ID" value="VAW51713.1"/>
    <property type="molecule type" value="Genomic_DNA"/>
</dbReference>
<evidence type="ECO:0000259" key="3">
    <source>
        <dbReference type="PROSITE" id="PS50056"/>
    </source>
</evidence>
<dbReference type="Gene3D" id="3.90.190.10">
    <property type="entry name" value="Protein tyrosine phosphatase superfamily"/>
    <property type="match status" value="1"/>
</dbReference>
<dbReference type="Pfam" id="PF22785">
    <property type="entry name" value="Tc-R-P"/>
    <property type="match status" value="1"/>
</dbReference>
<dbReference type="SUPFAM" id="SSF52540">
    <property type="entry name" value="P-loop containing nucleoside triphosphate hydrolases"/>
    <property type="match status" value="1"/>
</dbReference>
<dbReference type="SMART" id="SM00382">
    <property type="entry name" value="AAA"/>
    <property type="match status" value="1"/>
</dbReference>
<dbReference type="InterPro" id="IPR029021">
    <property type="entry name" value="Prot-tyrosine_phosphatase-like"/>
</dbReference>
<evidence type="ECO:0000313" key="5">
    <source>
        <dbReference type="EMBL" id="VAW51713.1"/>
    </source>
</evidence>
<dbReference type="PROSITE" id="PS50893">
    <property type="entry name" value="ABC_TRANSPORTER_2"/>
    <property type="match status" value="1"/>
</dbReference>
<dbReference type="InterPro" id="IPR000387">
    <property type="entry name" value="Tyr_Pase_dom"/>
</dbReference>
<dbReference type="AlphaFoldDB" id="A0A3B0WHB2"/>
<feature type="domain" description="ABC transporter" evidence="4">
    <location>
        <begin position="6"/>
        <end position="238"/>
    </location>
</feature>
<dbReference type="InterPro" id="IPR003595">
    <property type="entry name" value="Tyr_Pase_cat"/>
</dbReference>
<dbReference type="InterPro" id="IPR015854">
    <property type="entry name" value="ABC_transpr_LolD-like"/>
</dbReference>
<dbReference type="PANTHER" id="PTHR24220">
    <property type="entry name" value="IMPORT ATP-BINDING PROTEIN"/>
    <property type="match status" value="1"/>
</dbReference>
<dbReference type="InterPro" id="IPR003593">
    <property type="entry name" value="AAA+_ATPase"/>
</dbReference>
<feature type="domain" description="Tyrosine specific protein phosphatases" evidence="3">
    <location>
        <begin position="352"/>
        <end position="419"/>
    </location>
</feature>
<dbReference type="SMART" id="SM00404">
    <property type="entry name" value="PTPc_motif"/>
    <property type="match status" value="1"/>
</dbReference>
<name>A0A3B0WHB2_9ZZZZ</name>
<proteinExistence type="predicted"/>
<dbReference type="InterPro" id="IPR003439">
    <property type="entry name" value="ABC_transporter-like_ATP-bd"/>
</dbReference>
<gene>
    <name evidence="5" type="ORF">MNBD_GAMMA05-26</name>
</gene>
<keyword evidence="2" id="KW-0067">ATP-binding</keyword>
<dbReference type="PROSITE" id="PS00383">
    <property type="entry name" value="TYR_PHOSPHATASE_1"/>
    <property type="match status" value="1"/>
</dbReference>
<dbReference type="PANTHER" id="PTHR24220:SF684">
    <property type="entry name" value="FE(3+) IONS IMPORT ATP-BINDING PROTEIN FBPC"/>
    <property type="match status" value="1"/>
</dbReference>
<dbReference type="Gene3D" id="3.40.50.300">
    <property type="entry name" value="P-loop containing nucleotide triphosphate hydrolases"/>
    <property type="match status" value="1"/>
</dbReference>
<dbReference type="GO" id="GO:0016887">
    <property type="term" value="F:ATP hydrolysis activity"/>
    <property type="evidence" value="ECO:0007669"/>
    <property type="project" value="InterPro"/>
</dbReference>
<dbReference type="SUPFAM" id="SSF52799">
    <property type="entry name" value="(Phosphotyrosine protein) phosphatases II"/>
    <property type="match status" value="1"/>
</dbReference>
<dbReference type="GO" id="GO:0005886">
    <property type="term" value="C:plasma membrane"/>
    <property type="evidence" value="ECO:0007669"/>
    <property type="project" value="TreeGrafter"/>
</dbReference>
<reference evidence="5" key="1">
    <citation type="submission" date="2018-06" db="EMBL/GenBank/DDBJ databases">
        <authorList>
            <person name="Zhirakovskaya E."/>
        </authorList>
    </citation>
    <scope>NUCLEOTIDE SEQUENCE</scope>
</reference>
<dbReference type="Pfam" id="PF00005">
    <property type="entry name" value="ABC_tran"/>
    <property type="match status" value="1"/>
</dbReference>
<evidence type="ECO:0000256" key="1">
    <source>
        <dbReference type="ARBA" id="ARBA00022741"/>
    </source>
</evidence>
<evidence type="ECO:0008006" key="6">
    <source>
        <dbReference type="Google" id="ProtNLM"/>
    </source>
</evidence>
<evidence type="ECO:0000259" key="4">
    <source>
        <dbReference type="PROSITE" id="PS50893"/>
    </source>
</evidence>
<dbReference type="FunFam" id="3.90.190.10:FF:000157">
    <property type="entry name" value="Protein-tyrosine phosphatase"/>
    <property type="match status" value="1"/>
</dbReference>
<dbReference type="GO" id="GO:0005524">
    <property type="term" value="F:ATP binding"/>
    <property type="evidence" value="ECO:0007669"/>
    <property type="project" value="UniProtKB-KW"/>
</dbReference>
<accession>A0A3B0WHB2</accession>
<dbReference type="GO" id="GO:0022857">
    <property type="term" value="F:transmembrane transporter activity"/>
    <property type="evidence" value="ECO:0007669"/>
    <property type="project" value="TreeGrafter"/>
</dbReference>
<organism evidence="5">
    <name type="scientific">hydrothermal vent metagenome</name>
    <dbReference type="NCBI Taxonomy" id="652676"/>
    <lineage>
        <taxon>unclassified sequences</taxon>
        <taxon>metagenomes</taxon>
        <taxon>ecological metagenomes</taxon>
    </lineage>
</organism>
<dbReference type="PROSITE" id="PS50056">
    <property type="entry name" value="TYR_PHOSPHATASE_2"/>
    <property type="match status" value="1"/>
</dbReference>
<dbReference type="InterPro" id="IPR027417">
    <property type="entry name" value="P-loop_NTPase"/>
</dbReference>
<protein>
    <recommendedName>
        <fullName evidence="6">ABC transporter domain-containing protein</fullName>
    </recommendedName>
</protein>
<sequence>MAETMLELKEYGVAFGERIILSSISLEIPGNGIVVLMGPSGTGKSTLLRTIAGISSSSPSFRSWGEATYLGRDLGNTELPVLVSQSASLLMSSVLENIVHALPERHTLTQAQQRELAQRLLIDAGLNELAANLDQRVVDLTIGQQRLLATLGQVVAGPRLLCIDEPTTGVDEKDSQRILKFLKKEAERRAILIVLHNQQQAKQLGGVTILLAGGWVQEAALTSQFFEAPQSEAARSFVKNGTCCIPSPNTKPEEIDPYASITLKPVPEAAREYKSAFLGPRGFLWLKKGRLAGTPFPGIVVDLDVDLEALKRVGVTHLVSLTERKLNEDDLAPYNLHVVRSYIPDMCAPSLKQAYEICMKITELLQHDAVIAVHCRAGLGRTGTILASQLIWEGSTALNALDTVRKIEPRWVQSDLQIDFLESFEKYLNKLKITNPNTETEILRSSIS</sequence>